<keyword evidence="4 7" id="KW-0812">Transmembrane</keyword>
<evidence type="ECO:0000256" key="2">
    <source>
        <dbReference type="ARBA" id="ARBA00006464"/>
    </source>
</evidence>
<feature type="transmembrane region" description="Helical" evidence="7">
    <location>
        <begin position="27"/>
        <end position="49"/>
    </location>
</feature>
<dbReference type="Gene3D" id="3.40.50.720">
    <property type="entry name" value="NAD(P)-binding Rossmann-like Domain"/>
    <property type="match status" value="1"/>
</dbReference>
<feature type="transmembrane region" description="Helical" evidence="7">
    <location>
        <begin position="100"/>
        <end position="122"/>
    </location>
</feature>
<dbReference type="PANTHER" id="PTHR30576:SF10">
    <property type="entry name" value="SLL5057 PROTEIN"/>
    <property type="match status" value="1"/>
</dbReference>
<organism evidence="9 10">
    <name type="scientific">Nocardioides lianchengensis</name>
    <dbReference type="NCBI Taxonomy" id="1045774"/>
    <lineage>
        <taxon>Bacteria</taxon>
        <taxon>Bacillati</taxon>
        <taxon>Actinomycetota</taxon>
        <taxon>Actinomycetes</taxon>
        <taxon>Propionibacteriales</taxon>
        <taxon>Nocardioidaceae</taxon>
        <taxon>Nocardioides</taxon>
    </lineage>
</organism>
<feature type="domain" description="Bacterial sugar transferase" evidence="8">
    <location>
        <begin position="297"/>
        <end position="484"/>
    </location>
</feature>
<keyword evidence="10" id="KW-1185">Reference proteome</keyword>
<evidence type="ECO:0000256" key="4">
    <source>
        <dbReference type="ARBA" id="ARBA00022692"/>
    </source>
</evidence>
<evidence type="ECO:0000256" key="5">
    <source>
        <dbReference type="ARBA" id="ARBA00022989"/>
    </source>
</evidence>
<evidence type="ECO:0000256" key="7">
    <source>
        <dbReference type="SAM" id="Phobius"/>
    </source>
</evidence>
<reference evidence="9 10" key="1">
    <citation type="submission" date="2016-10" db="EMBL/GenBank/DDBJ databases">
        <authorList>
            <person name="de Groot N.N."/>
        </authorList>
    </citation>
    <scope>NUCLEOTIDE SEQUENCE [LARGE SCALE GENOMIC DNA]</scope>
    <source>
        <strain evidence="9 10">CGMCC 4.6858</strain>
    </source>
</reference>
<dbReference type="STRING" id="1045774.SAMN05421872_116106"/>
<dbReference type="InterPro" id="IPR003362">
    <property type="entry name" value="Bact_transf"/>
</dbReference>
<comment type="similarity">
    <text evidence="2">Belongs to the bacterial sugar transferase family.</text>
</comment>
<feature type="transmembrane region" description="Helical" evidence="7">
    <location>
        <begin position="128"/>
        <end position="147"/>
    </location>
</feature>
<accession>A0A1G7AYW5</accession>
<keyword evidence="3 9" id="KW-0808">Transferase</keyword>
<dbReference type="OrthoDB" id="9808602at2"/>
<dbReference type="EMBL" id="FMZM01000016">
    <property type="protein sequence ID" value="SDE19205.1"/>
    <property type="molecule type" value="Genomic_DNA"/>
</dbReference>
<dbReference type="AlphaFoldDB" id="A0A1G7AYW5"/>
<protein>
    <submittedName>
        <fullName evidence="9">Undecaprenyl-phosphate galactose phosphotransferase, WbaP/exopolysaccharide biosynthesis polyprenyl glycosylphosphotransferase</fullName>
    </submittedName>
</protein>
<keyword evidence="6 7" id="KW-0472">Membrane</keyword>
<name>A0A1G7AYW5_9ACTN</name>
<dbReference type="PANTHER" id="PTHR30576">
    <property type="entry name" value="COLANIC BIOSYNTHESIS UDP-GLUCOSE LIPID CARRIER TRANSFERASE"/>
    <property type="match status" value="1"/>
</dbReference>
<feature type="transmembrane region" description="Helical" evidence="7">
    <location>
        <begin position="69"/>
        <end position="88"/>
    </location>
</feature>
<comment type="subcellular location">
    <subcellularLocation>
        <location evidence="1">Membrane</location>
        <topology evidence="1">Multi-pass membrane protein</topology>
    </subcellularLocation>
</comment>
<evidence type="ECO:0000256" key="3">
    <source>
        <dbReference type="ARBA" id="ARBA00022679"/>
    </source>
</evidence>
<proteinExistence type="inferred from homology"/>
<dbReference type="GO" id="GO:0016020">
    <property type="term" value="C:membrane"/>
    <property type="evidence" value="ECO:0007669"/>
    <property type="project" value="UniProtKB-SubCell"/>
</dbReference>
<feature type="transmembrane region" description="Helical" evidence="7">
    <location>
        <begin position="299"/>
        <end position="321"/>
    </location>
</feature>
<evidence type="ECO:0000259" key="8">
    <source>
        <dbReference type="Pfam" id="PF02397"/>
    </source>
</evidence>
<evidence type="ECO:0000256" key="6">
    <source>
        <dbReference type="ARBA" id="ARBA00023136"/>
    </source>
</evidence>
<dbReference type="Pfam" id="PF02397">
    <property type="entry name" value="Bac_transf"/>
    <property type="match status" value="1"/>
</dbReference>
<dbReference type="GO" id="GO:0016780">
    <property type="term" value="F:phosphotransferase activity, for other substituted phosphate groups"/>
    <property type="evidence" value="ECO:0007669"/>
    <property type="project" value="TreeGrafter"/>
</dbReference>
<evidence type="ECO:0000313" key="10">
    <source>
        <dbReference type="Proteomes" id="UP000199034"/>
    </source>
</evidence>
<dbReference type="NCBIfam" id="TIGR03025">
    <property type="entry name" value="EPS_sugtrans"/>
    <property type="match status" value="1"/>
</dbReference>
<sequence>MGNLQMSIISEQRARLISATPSRSLRYLPATAFIADLAIISACAAVAVLGRKELRFFDSPADVSADVAMVGPFIVAGWLFTLFLYGAYERSVFGAGTDEFKRVTNASLVAAALVGVGCYITNVDLSRGFFVLAFGLALPFLLIGRGVQRRALHSARRRGVLRHRVLIAGSPSHIDEIAGVLRRESWLGYQVVGCLTPAYDLTEETRLGVPVLGNSDEATSVVLASGADIIFFAGGALGSANQMRKVVWDLEHHDVQVVVAPSVTDISSERVRVRPVGGLPLMHIDPPAWSDASRWGKRLFDFAGSLGLILAFSPLMLIAAIQIKLFDRGPVLFRQTRIGKDGAEFSCLKFRTMVTNAEELLAKLHAEQGYENGLFKMKDDPRITRPGKLLRRLSLDELPQLFNVLRGEMSLVGPRPPLPIEVASYAADTARRLHVRPGMTGLWQVSGRSDLSWSEAIRLDLYYVDNWSMVQDLSILAKTFGAVFSSRGAY</sequence>
<dbReference type="Pfam" id="PF13727">
    <property type="entry name" value="CoA_binding_3"/>
    <property type="match status" value="1"/>
</dbReference>
<keyword evidence="5 7" id="KW-1133">Transmembrane helix</keyword>
<dbReference type="Proteomes" id="UP000199034">
    <property type="component" value="Unassembled WGS sequence"/>
</dbReference>
<gene>
    <name evidence="9" type="ORF">SAMN05421872_116106</name>
</gene>
<evidence type="ECO:0000313" key="9">
    <source>
        <dbReference type="EMBL" id="SDE19205.1"/>
    </source>
</evidence>
<dbReference type="InterPro" id="IPR017475">
    <property type="entry name" value="EPS_sugar_tfrase"/>
</dbReference>
<evidence type="ECO:0000256" key="1">
    <source>
        <dbReference type="ARBA" id="ARBA00004141"/>
    </source>
</evidence>